<gene>
    <name evidence="1" type="ORF">HPB50_007453</name>
</gene>
<evidence type="ECO:0000313" key="1">
    <source>
        <dbReference type="EMBL" id="KAH6935650.1"/>
    </source>
</evidence>
<sequence>MAAASSLYRSRYGNNHAEVSAAARLALQTPRRVLNYHGAAGGRLRRPTLRLVCLGVSVDADLPTSGPAEGENKKQTPLHTVLPPLPPVAPPTDWRSSRAVCRGGVVYLGPRDGKRRVFLADPQGASAAPVLNKGTPRLGKSGREEPDNQEQDDESTGGVC</sequence>
<dbReference type="Proteomes" id="UP000821845">
    <property type="component" value="Chromosome 3"/>
</dbReference>
<keyword evidence="2" id="KW-1185">Reference proteome</keyword>
<organism evidence="1 2">
    <name type="scientific">Hyalomma asiaticum</name>
    <name type="common">Tick</name>
    <dbReference type="NCBI Taxonomy" id="266040"/>
    <lineage>
        <taxon>Eukaryota</taxon>
        <taxon>Metazoa</taxon>
        <taxon>Ecdysozoa</taxon>
        <taxon>Arthropoda</taxon>
        <taxon>Chelicerata</taxon>
        <taxon>Arachnida</taxon>
        <taxon>Acari</taxon>
        <taxon>Parasitiformes</taxon>
        <taxon>Ixodida</taxon>
        <taxon>Ixodoidea</taxon>
        <taxon>Ixodidae</taxon>
        <taxon>Hyalomminae</taxon>
        <taxon>Hyalomma</taxon>
    </lineage>
</organism>
<proteinExistence type="predicted"/>
<name>A0ACB7SLU8_HYAAI</name>
<comment type="caution">
    <text evidence="1">The sequence shown here is derived from an EMBL/GenBank/DDBJ whole genome shotgun (WGS) entry which is preliminary data.</text>
</comment>
<evidence type="ECO:0000313" key="2">
    <source>
        <dbReference type="Proteomes" id="UP000821845"/>
    </source>
</evidence>
<protein>
    <submittedName>
        <fullName evidence="1">Uncharacterized protein</fullName>
    </submittedName>
</protein>
<accession>A0ACB7SLU8</accession>
<reference evidence="1" key="1">
    <citation type="submission" date="2020-05" db="EMBL/GenBank/DDBJ databases">
        <title>Large-scale comparative analyses of tick genomes elucidate their genetic diversity and vector capacities.</title>
        <authorList>
            <person name="Jia N."/>
            <person name="Wang J."/>
            <person name="Shi W."/>
            <person name="Du L."/>
            <person name="Sun Y."/>
            <person name="Zhan W."/>
            <person name="Jiang J."/>
            <person name="Wang Q."/>
            <person name="Zhang B."/>
            <person name="Ji P."/>
            <person name="Sakyi L.B."/>
            <person name="Cui X."/>
            <person name="Yuan T."/>
            <person name="Jiang B."/>
            <person name="Yang W."/>
            <person name="Lam T.T.-Y."/>
            <person name="Chang Q."/>
            <person name="Ding S."/>
            <person name="Wang X."/>
            <person name="Zhu J."/>
            <person name="Ruan X."/>
            <person name="Zhao L."/>
            <person name="Wei J."/>
            <person name="Que T."/>
            <person name="Du C."/>
            <person name="Cheng J."/>
            <person name="Dai P."/>
            <person name="Han X."/>
            <person name="Huang E."/>
            <person name="Gao Y."/>
            <person name="Liu J."/>
            <person name="Shao H."/>
            <person name="Ye R."/>
            <person name="Li L."/>
            <person name="Wei W."/>
            <person name="Wang X."/>
            <person name="Wang C."/>
            <person name="Yang T."/>
            <person name="Huo Q."/>
            <person name="Li W."/>
            <person name="Guo W."/>
            <person name="Chen H."/>
            <person name="Zhou L."/>
            <person name="Ni X."/>
            <person name="Tian J."/>
            <person name="Zhou Y."/>
            <person name="Sheng Y."/>
            <person name="Liu T."/>
            <person name="Pan Y."/>
            <person name="Xia L."/>
            <person name="Li J."/>
            <person name="Zhao F."/>
            <person name="Cao W."/>
        </authorList>
    </citation>
    <scope>NUCLEOTIDE SEQUENCE</scope>
    <source>
        <strain evidence="1">Hyas-2018</strain>
    </source>
</reference>
<dbReference type="EMBL" id="CM023483">
    <property type="protein sequence ID" value="KAH6935650.1"/>
    <property type="molecule type" value="Genomic_DNA"/>
</dbReference>